<keyword evidence="1" id="KW-0732">Signal</keyword>
<comment type="caution">
    <text evidence="2">The sequence shown here is derived from an EMBL/GenBank/DDBJ whole genome shotgun (WGS) entry which is preliminary data.</text>
</comment>
<dbReference type="RefSeq" id="WP_135878903.1">
    <property type="nucleotide sequence ID" value="NZ_SRSO01000043.1"/>
</dbReference>
<feature type="chain" id="PRO_5020597260" description="Toxin-antitoxin system YwqK family antitoxin" evidence="1">
    <location>
        <begin position="27"/>
        <end position="260"/>
    </location>
</feature>
<sequence length="260" mass="30225">MNLPTKTTRVLLFCALLSLFNCNEKASKNSDEVTYIPRNSYFVDNHQSVKVYRDNIYRKPMNGHFIVGDKTTKWEEFHIEDGILHGDYYFYHKNGEVFMHSIYKKGRLHGQEKTFFASGKVKKVNNYKNGLLDGKSISYFDNGKTLSESEFKENKPIASVTFNDKGDIESKMYIENGQSITQSIKNGKVFKEQIASNYDDFKGVKFYNDDSTLDIYLQMIDEGTETFLVELNEEGKEIKRINFATNPREISKYRKYISSL</sequence>
<proteinExistence type="predicted"/>
<name>A0A4S1DRD4_9FLAO</name>
<dbReference type="Pfam" id="PF07661">
    <property type="entry name" value="MORN_2"/>
    <property type="match status" value="3"/>
</dbReference>
<keyword evidence="3" id="KW-1185">Reference proteome</keyword>
<evidence type="ECO:0008006" key="4">
    <source>
        <dbReference type="Google" id="ProtNLM"/>
    </source>
</evidence>
<dbReference type="SUPFAM" id="SSF82185">
    <property type="entry name" value="Histone H3 K4-specific methyltransferase SET7/9 N-terminal domain"/>
    <property type="match status" value="1"/>
</dbReference>
<dbReference type="OrthoDB" id="7342920at2"/>
<dbReference type="AlphaFoldDB" id="A0A4S1DRD4"/>
<dbReference type="EMBL" id="SRSO01000043">
    <property type="protein sequence ID" value="TGV00439.1"/>
    <property type="molecule type" value="Genomic_DNA"/>
</dbReference>
<evidence type="ECO:0000313" key="2">
    <source>
        <dbReference type="EMBL" id="TGV00439.1"/>
    </source>
</evidence>
<feature type="signal peptide" evidence="1">
    <location>
        <begin position="1"/>
        <end position="26"/>
    </location>
</feature>
<dbReference type="Proteomes" id="UP000307602">
    <property type="component" value="Unassembled WGS sequence"/>
</dbReference>
<dbReference type="InterPro" id="IPR011652">
    <property type="entry name" value="MORN_2"/>
</dbReference>
<organism evidence="2 3">
    <name type="scientific">Flavivirga rizhaonensis</name>
    <dbReference type="NCBI Taxonomy" id="2559571"/>
    <lineage>
        <taxon>Bacteria</taxon>
        <taxon>Pseudomonadati</taxon>
        <taxon>Bacteroidota</taxon>
        <taxon>Flavobacteriia</taxon>
        <taxon>Flavobacteriales</taxon>
        <taxon>Flavobacteriaceae</taxon>
        <taxon>Flavivirga</taxon>
    </lineage>
</organism>
<accession>A0A4S1DRD4</accession>
<dbReference type="Gene3D" id="2.20.110.10">
    <property type="entry name" value="Histone H3 K4-specific methyltransferase SET7/9 N-terminal domain"/>
    <property type="match status" value="1"/>
</dbReference>
<reference evidence="2 3" key="1">
    <citation type="submission" date="2019-04" db="EMBL/GenBank/DDBJ databases">
        <authorList>
            <person name="Liu A."/>
        </authorList>
    </citation>
    <scope>NUCLEOTIDE SEQUENCE [LARGE SCALE GENOMIC DNA]</scope>
    <source>
        <strain evidence="2 3">RZ03</strain>
    </source>
</reference>
<evidence type="ECO:0000256" key="1">
    <source>
        <dbReference type="SAM" id="SignalP"/>
    </source>
</evidence>
<evidence type="ECO:0000313" key="3">
    <source>
        <dbReference type="Proteomes" id="UP000307602"/>
    </source>
</evidence>
<protein>
    <recommendedName>
        <fullName evidence="4">Toxin-antitoxin system YwqK family antitoxin</fullName>
    </recommendedName>
</protein>
<gene>
    <name evidence="2" type="ORF">EM932_19585</name>
</gene>